<proteinExistence type="predicted"/>
<evidence type="ECO:0000313" key="2">
    <source>
        <dbReference type="Proteomes" id="UP000614424"/>
    </source>
</evidence>
<sequence>MTQEKTKKVCPTCQGKKVLAGVCECSSEWRGTQSDDEWEDCQCTPEQKCPACLGTGYVEE</sequence>
<protein>
    <submittedName>
        <fullName evidence="1">Ankyrin</fullName>
    </submittedName>
</protein>
<gene>
    <name evidence="1" type="ORF">H8E41_01700</name>
</gene>
<evidence type="ECO:0000313" key="1">
    <source>
        <dbReference type="EMBL" id="MBC8316590.1"/>
    </source>
</evidence>
<dbReference type="AlphaFoldDB" id="A0A8J6NA97"/>
<accession>A0A8J6NA97</accession>
<dbReference type="EMBL" id="JACNJZ010000042">
    <property type="protein sequence ID" value="MBC8316590.1"/>
    <property type="molecule type" value="Genomic_DNA"/>
</dbReference>
<comment type="caution">
    <text evidence="1">The sequence shown here is derived from an EMBL/GenBank/DDBJ whole genome shotgun (WGS) entry which is preliminary data.</text>
</comment>
<reference evidence="1 2" key="1">
    <citation type="submission" date="2020-08" db="EMBL/GenBank/DDBJ databases">
        <title>Bridging the membrane lipid divide: bacteria of the FCB group superphylum have the potential to synthesize archaeal ether lipids.</title>
        <authorList>
            <person name="Villanueva L."/>
            <person name="Von Meijenfeldt F.A.B."/>
            <person name="Westbye A.B."/>
            <person name="Yadav S."/>
            <person name="Hopmans E.C."/>
            <person name="Dutilh B.E."/>
            <person name="Sinninghe Damste J.S."/>
        </authorList>
    </citation>
    <scope>NUCLEOTIDE SEQUENCE [LARGE SCALE GENOMIC DNA]</scope>
    <source>
        <strain evidence="1">NIOZ-UU47</strain>
    </source>
</reference>
<dbReference type="Proteomes" id="UP000614424">
    <property type="component" value="Unassembled WGS sequence"/>
</dbReference>
<name>A0A8J6NA97_9BACT</name>
<organism evidence="1 2">
    <name type="scientific">Candidatus Desulfobia pelagia</name>
    <dbReference type="NCBI Taxonomy" id="2841692"/>
    <lineage>
        <taxon>Bacteria</taxon>
        <taxon>Pseudomonadati</taxon>
        <taxon>Thermodesulfobacteriota</taxon>
        <taxon>Desulfobulbia</taxon>
        <taxon>Desulfobulbales</taxon>
        <taxon>Desulfobulbaceae</taxon>
        <taxon>Candidatus Desulfobia</taxon>
    </lineage>
</organism>